<dbReference type="InterPro" id="IPR024041">
    <property type="entry name" value="NH4_transpt_AmtB-like_dom"/>
</dbReference>
<keyword evidence="4 9" id="KW-0812">Transmembrane</keyword>
<dbReference type="Proteomes" id="UP000187283">
    <property type="component" value="Unassembled WGS sequence"/>
</dbReference>
<evidence type="ECO:0000259" key="10">
    <source>
        <dbReference type="Pfam" id="PF00909"/>
    </source>
</evidence>
<evidence type="ECO:0000256" key="6">
    <source>
        <dbReference type="ARBA" id="ARBA00023136"/>
    </source>
</evidence>
<comment type="caution">
    <text evidence="11">The sequence shown here is derived from an EMBL/GenBank/DDBJ whole genome shotgun (WGS) entry which is preliminary data.</text>
</comment>
<evidence type="ECO:0000256" key="2">
    <source>
        <dbReference type="ARBA" id="ARBA00005887"/>
    </source>
</evidence>
<evidence type="ECO:0000256" key="3">
    <source>
        <dbReference type="ARBA" id="ARBA00022448"/>
    </source>
</evidence>
<comment type="similarity">
    <text evidence="2">Belongs to the ammonia transporter channel (TC 1.A.11.2) family.</text>
</comment>
<dbReference type="GO" id="GO:0005886">
    <property type="term" value="C:plasma membrane"/>
    <property type="evidence" value="ECO:0007669"/>
    <property type="project" value="TreeGrafter"/>
</dbReference>
<keyword evidence="7" id="KW-0924">Ammonia transport</keyword>
<dbReference type="InterPro" id="IPR001905">
    <property type="entry name" value="Ammonium_transpt"/>
</dbReference>
<evidence type="ECO:0000256" key="5">
    <source>
        <dbReference type="ARBA" id="ARBA00022989"/>
    </source>
</evidence>
<comment type="subcellular location">
    <subcellularLocation>
        <location evidence="1">Membrane</location>
        <topology evidence="1">Multi-pass membrane protein</topology>
    </subcellularLocation>
</comment>
<evidence type="ECO:0000256" key="7">
    <source>
        <dbReference type="ARBA" id="ARBA00023177"/>
    </source>
</evidence>
<keyword evidence="12" id="KW-1185">Reference proteome</keyword>
<evidence type="ECO:0000256" key="9">
    <source>
        <dbReference type="SAM" id="Phobius"/>
    </source>
</evidence>
<evidence type="ECO:0000256" key="8">
    <source>
        <dbReference type="SAM" id="MobiDB-lite"/>
    </source>
</evidence>
<dbReference type="InterPro" id="IPR029020">
    <property type="entry name" value="Ammonium/urea_transptr"/>
</dbReference>
<dbReference type="EMBL" id="LSSN01000077">
    <property type="protein sequence ID" value="OMJ26016.1"/>
    <property type="molecule type" value="Genomic_DNA"/>
</dbReference>
<feature type="compositionally biased region" description="Basic and acidic residues" evidence="8">
    <location>
        <begin position="336"/>
        <end position="348"/>
    </location>
</feature>
<dbReference type="SUPFAM" id="SSF111352">
    <property type="entry name" value="Ammonium transporter"/>
    <property type="match status" value="1"/>
</dbReference>
<evidence type="ECO:0000256" key="4">
    <source>
        <dbReference type="ARBA" id="ARBA00022692"/>
    </source>
</evidence>
<dbReference type="PANTHER" id="PTHR43029">
    <property type="entry name" value="AMMONIUM TRANSPORTER MEP2"/>
    <property type="match status" value="1"/>
</dbReference>
<dbReference type="GO" id="GO:0008519">
    <property type="term" value="F:ammonium channel activity"/>
    <property type="evidence" value="ECO:0007669"/>
    <property type="project" value="InterPro"/>
</dbReference>
<dbReference type="Pfam" id="PF00909">
    <property type="entry name" value="Ammonium_transp"/>
    <property type="match status" value="1"/>
</dbReference>
<feature type="domain" description="Ammonium transporter AmtB-like" evidence="10">
    <location>
        <begin position="1"/>
        <end position="307"/>
    </location>
</feature>
<feature type="region of interest" description="Disordered" evidence="8">
    <location>
        <begin position="336"/>
        <end position="358"/>
    </location>
</feature>
<evidence type="ECO:0000256" key="1">
    <source>
        <dbReference type="ARBA" id="ARBA00004141"/>
    </source>
</evidence>
<dbReference type="OrthoDB" id="534912at2759"/>
<feature type="transmembrane region" description="Helical" evidence="9">
    <location>
        <begin position="91"/>
        <end position="111"/>
    </location>
</feature>
<dbReference type="STRING" id="133412.A0A1R1YH17"/>
<evidence type="ECO:0000313" key="11">
    <source>
        <dbReference type="EMBL" id="OMJ26016.1"/>
    </source>
</evidence>
<feature type="transmembrane region" description="Helical" evidence="9">
    <location>
        <begin position="154"/>
        <end position="173"/>
    </location>
</feature>
<feature type="transmembrane region" description="Helical" evidence="9">
    <location>
        <begin position="208"/>
        <end position="229"/>
    </location>
</feature>
<feature type="transmembrane region" description="Helical" evidence="9">
    <location>
        <begin position="55"/>
        <end position="79"/>
    </location>
</feature>
<feature type="transmembrane region" description="Helical" evidence="9">
    <location>
        <begin position="126"/>
        <end position="147"/>
    </location>
</feature>
<dbReference type="AlphaFoldDB" id="A0A1R1YH17"/>
<keyword evidence="3" id="KW-0813">Transport</keyword>
<evidence type="ECO:0000313" key="12">
    <source>
        <dbReference type="Proteomes" id="UP000187283"/>
    </source>
</evidence>
<dbReference type="PANTHER" id="PTHR43029:SF10">
    <property type="entry name" value="AMMONIUM TRANSPORTER MEP2"/>
    <property type="match status" value="1"/>
</dbReference>
<keyword evidence="6 9" id="KW-0472">Membrane</keyword>
<gene>
    <name evidence="11" type="ORF">AYI70_g497</name>
</gene>
<reference evidence="11 12" key="1">
    <citation type="submission" date="2017-01" db="EMBL/GenBank/DDBJ databases">
        <authorList>
            <person name="Mah S.A."/>
            <person name="Swanson W.J."/>
            <person name="Moy G.W."/>
            <person name="Vacquier V.D."/>
        </authorList>
    </citation>
    <scope>NUCLEOTIDE SEQUENCE [LARGE SCALE GENOMIC DNA]</scope>
    <source>
        <strain evidence="11 12">GSMNP</strain>
    </source>
</reference>
<proteinExistence type="inferred from homology"/>
<keyword evidence="5 9" id="KW-1133">Transmembrane helix</keyword>
<protein>
    <submittedName>
        <fullName evidence="11">Ammonium transporter 1</fullName>
    </submittedName>
</protein>
<organism evidence="11 12">
    <name type="scientific">Smittium culicis</name>
    <dbReference type="NCBI Taxonomy" id="133412"/>
    <lineage>
        <taxon>Eukaryota</taxon>
        <taxon>Fungi</taxon>
        <taxon>Fungi incertae sedis</taxon>
        <taxon>Zoopagomycota</taxon>
        <taxon>Kickxellomycotina</taxon>
        <taxon>Harpellomycetes</taxon>
        <taxon>Harpellales</taxon>
        <taxon>Legeriomycetaceae</taxon>
        <taxon>Smittium</taxon>
    </lineage>
</organism>
<dbReference type="Gene3D" id="1.10.3430.10">
    <property type="entry name" value="Ammonium transporter AmtB like domains"/>
    <property type="match status" value="1"/>
</dbReference>
<sequence length="358" mass="38833">MFAGITPALSIGSVSERVRILPTMIFFFLWTTLVYDFVAYWMWSTDGFLFKMGVLDFAGGTVVHINSGISGFIFAYFIGKKHGYTKSPIKANSVFNIAVGTSLLWFGFIGFNCGGGYSANTTSGYALYNSNVSACTGGLVWMFLGYFKGERKYSLTDFCVGAVTGLVAITPGAGYVDCYAAVIFGAVTTAASYFTINLKYKLGVDDSFDVLATLGVGGVVGTMLTGVFASKELVGYGGAVIKGGLIDGNFNQILIQLLSCVATTAWCTIMTFAILFFINYFDCLKFNLKKEHEINGVDHSEIGQIAYEFIVAATENYNQDCRCGCNKSHIIDIEETKNEGDVQPKESPEYTPTISSRV</sequence>
<feature type="transmembrane region" description="Helical" evidence="9">
    <location>
        <begin position="179"/>
        <end position="196"/>
    </location>
</feature>
<accession>A0A1R1YH17</accession>
<feature type="transmembrane region" description="Helical" evidence="9">
    <location>
        <begin position="253"/>
        <end position="281"/>
    </location>
</feature>
<feature type="transmembrane region" description="Helical" evidence="9">
    <location>
        <begin position="20"/>
        <end position="43"/>
    </location>
</feature>
<name>A0A1R1YH17_9FUNG</name>